<dbReference type="CDD" id="cd23064">
    <property type="entry name" value="PDZ3_INAD-like"/>
    <property type="match status" value="1"/>
</dbReference>
<protein>
    <submittedName>
        <fullName evidence="3">InaD-like protein isoform X3</fullName>
    </submittedName>
</protein>
<organism evidence="3 4">
    <name type="scientific">Vespula squamosa</name>
    <name type="common">Southern yellow jacket</name>
    <name type="synonym">Wasp</name>
    <dbReference type="NCBI Taxonomy" id="30214"/>
    <lineage>
        <taxon>Eukaryota</taxon>
        <taxon>Metazoa</taxon>
        <taxon>Ecdysozoa</taxon>
        <taxon>Arthropoda</taxon>
        <taxon>Hexapoda</taxon>
        <taxon>Insecta</taxon>
        <taxon>Pterygota</taxon>
        <taxon>Neoptera</taxon>
        <taxon>Endopterygota</taxon>
        <taxon>Hymenoptera</taxon>
        <taxon>Apocrita</taxon>
        <taxon>Aculeata</taxon>
        <taxon>Vespoidea</taxon>
        <taxon>Vespidae</taxon>
        <taxon>Vespinae</taxon>
        <taxon>Vespula</taxon>
    </lineage>
</organism>
<evidence type="ECO:0000313" key="4">
    <source>
        <dbReference type="Proteomes" id="UP001607302"/>
    </source>
</evidence>
<feature type="compositionally biased region" description="Basic and acidic residues" evidence="1">
    <location>
        <begin position="258"/>
        <end position="277"/>
    </location>
</feature>
<dbReference type="InterPro" id="IPR036034">
    <property type="entry name" value="PDZ_sf"/>
</dbReference>
<feature type="region of interest" description="Disordered" evidence="1">
    <location>
        <begin position="766"/>
        <end position="794"/>
    </location>
</feature>
<feature type="domain" description="PDZ" evidence="2">
    <location>
        <begin position="1670"/>
        <end position="1754"/>
    </location>
</feature>
<dbReference type="CDD" id="cd06671">
    <property type="entry name" value="PDZ7_MUPP1-PD6_PATJ-like"/>
    <property type="match status" value="1"/>
</dbReference>
<dbReference type="PANTHER" id="PTHR19964:SF93">
    <property type="entry name" value="INACTIVATION-NO-AFTER-POTENTIAL D PROTEIN"/>
    <property type="match status" value="1"/>
</dbReference>
<comment type="caution">
    <text evidence="3">The sequence shown here is derived from an EMBL/GenBank/DDBJ whole genome shotgun (WGS) entry which is preliminary data.</text>
</comment>
<evidence type="ECO:0000259" key="2">
    <source>
        <dbReference type="PROSITE" id="PS50106"/>
    </source>
</evidence>
<feature type="region of interest" description="Disordered" evidence="1">
    <location>
        <begin position="190"/>
        <end position="363"/>
    </location>
</feature>
<feature type="compositionally biased region" description="Basic and acidic residues" evidence="1">
    <location>
        <begin position="300"/>
        <end position="332"/>
    </location>
</feature>
<dbReference type="EMBL" id="JAUDFV010000151">
    <property type="protein sequence ID" value="KAL2719116.1"/>
    <property type="molecule type" value="Genomic_DNA"/>
</dbReference>
<name>A0ABD2AER8_VESSQ</name>
<evidence type="ECO:0000256" key="1">
    <source>
        <dbReference type="SAM" id="MobiDB-lite"/>
    </source>
</evidence>
<proteinExistence type="predicted"/>
<gene>
    <name evidence="3" type="ORF">V1478_011535</name>
</gene>
<dbReference type="Proteomes" id="UP001607302">
    <property type="component" value="Unassembled WGS sequence"/>
</dbReference>
<dbReference type="CDD" id="cd06672">
    <property type="entry name" value="PDZ8_MUPP1-PDZ7_PATJ-PDZ2_INAD-like"/>
    <property type="match status" value="1"/>
</dbReference>
<keyword evidence="4" id="KW-1185">Reference proteome</keyword>
<feature type="region of interest" description="Disordered" evidence="1">
    <location>
        <begin position="1623"/>
        <end position="1662"/>
    </location>
</feature>
<feature type="domain" description="PDZ" evidence="2">
    <location>
        <begin position="1421"/>
        <end position="1490"/>
    </location>
</feature>
<feature type="region of interest" description="Disordered" evidence="1">
    <location>
        <begin position="488"/>
        <end position="517"/>
    </location>
</feature>
<dbReference type="InterPro" id="IPR001478">
    <property type="entry name" value="PDZ"/>
</dbReference>
<dbReference type="SUPFAM" id="SSF50156">
    <property type="entry name" value="PDZ domain-like"/>
    <property type="match status" value="5"/>
</dbReference>
<feature type="domain" description="PDZ" evidence="2">
    <location>
        <begin position="1537"/>
        <end position="1620"/>
    </location>
</feature>
<feature type="compositionally biased region" description="Acidic residues" evidence="1">
    <location>
        <begin position="94"/>
        <end position="105"/>
    </location>
</feature>
<dbReference type="InterPro" id="IPR051342">
    <property type="entry name" value="PDZ_scaffold"/>
</dbReference>
<feature type="compositionally biased region" description="Basic and acidic residues" evidence="1">
    <location>
        <begin position="1281"/>
        <end position="1292"/>
    </location>
</feature>
<dbReference type="PROSITE" id="PS50106">
    <property type="entry name" value="PDZ"/>
    <property type="match status" value="5"/>
</dbReference>
<feature type="region of interest" description="Disordered" evidence="1">
    <location>
        <begin position="1229"/>
        <end position="1362"/>
    </location>
</feature>
<feature type="region of interest" description="Disordered" evidence="1">
    <location>
        <begin position="1057"/>
        <end position="1093"/>
    </location>
</feature>
<feature type="region of interest" description="Disordered" evidence="1">
    <location>
        <begin position="38"/>
        <end position="129"/>
    </location>
</feature>
<reference evidence="3 4" key="1">
    <citation type="journal article" date="2024" name="Ann. Entomol. Soc. Am.">
        <title>Genomic analyses of the southern and eastern yellowjacket wasps (Hymenoptera: Vespidae) reveal evolutionary signatures of social life.</title>
        <authorList>
            <person name="Catto M.A."/>
            <person name="Caine P.B."/>
            <person name="Orr S.E."/>
            <person name="Hunt B.G."/>
            <person name="Goodisman M.A.D."/>
        </authorList>
    </citation>
    <scope>NUCLEOTIDE SEQUENCE [LARGE SCALE GENOMIC DNA]</scope>
    <source>
        <strain evidence="3">233</strain>
        <tissue evidence="3">Head and thorax</tissue>
    </source>
</reference>
<feature type="compositionally biased region" description="Basic and acidic residues" evidence="1">
    <location>
        <begin position="1330"/>
        <end position="1339"/>
    </location>
</feature>
<feature type="domain" description="PDZ" evidence="2">
    <location>
        <begin position="1130"/>
        <end position="1224"/>
    </location>
</feature>
<feature type="domain" description="PDZ" evidence="2">
    <location>
        <begin position="1761"/>
        <end position="1829"/>
    </location>
</feature>
<feature type="compositionally biased region" description="Basic and acidic residues" evidence="1">
    <location>
        <begin position="1626"/>
        <end position="1662"/>
    </location>
</feature>
<feature type="compositionally biased region" description="Low complexity" evidence="1">
    <location>
        <begin position="67"/>
        <end position="79"/>
    </location>
</feature>
<feature type="compositionally biased region" description="Basic residues" evidence="1">
    <location>
        <begin position="1308"/>
        <end position="1318"/>
    </location>
</feature>
<feature type="compositionally biased region" description="Basic and acidic residues" evidence="1">
    <location>
        <begin position="57"/>
        <end position="66"/>
    </location>
</feature>
<feature type="region of interest" description="Disordered" evidence="1">
    <location>
        <begin position="381"/>
        <end position="402"/>
    </location>
</feature>
<feature type="compositionally biased region" description="Basic and acidic residues" evidence="1">
    <location>
        <begin position="195"/>
        <end position="226"/>
    </location>
</feature>
<feature type="compositionally biased region" description="Polar residues" evidence="1">
    <location>
        <begin position="41"/>
        <end position="53"/>
    </location>
</feature>
<feature type="compositionally biased region" description="Polar residues" evidence="1">
    <location>
        <begin position="1075"/>
        <end position="1093"/>
    </location>
</feature>
<feature type="compositionally biased region" description="Basic and acidic residues" evidence="1">
    <location>
        <begin position="766"/>
        <end position="778"/>
    </location>
</feature>
<accession>A0ABD2AER8</accession>
<dbReference type="Pfam" id="PF00595">
    <property type="entry name" value="PDZ"/>
    <property type="match status" value="5"/>
</dbReference>
<sequence>MTFIFLADQRVPAICTVRRSRSFPNESETTDRAAELEDFLSSRSGMTDISTGVQAIADKKEEDQNRKQQQQQQQQQQQHQQRRRYQRQRHEDHQEEEEEEEEEEEDHWKDASPLTPICSPTKLKQLKKEKATILSKNEEEIDSSNRFYSPKDKILSEEDVITPTIETMSIGTDRKEIYEIPDVITCVEQAAPKVKLKEKDDDIRKRDDIKSMEKEKGREEETEGKVIVDSSDASTLRRKKSDEEKRKCLNRYGSLDSRTQRESTETLDKSEGSSERISKKRVRSEREDEVSGVKRRSKRRETERDRRSKDGETSRRRSREERKSLKEQECIERVTQYLRKHSSLTAFNEPEPEYSYSTFDEDSSLLRSLDDERKKRMELEAAAKQEKEQNEEEEKQIKSKDDLKDAKLVDSKVYKEKKISQEDRTIIESDRSKEEFKTTEDNVRINDELEEIVIGDPMDIGRRIESDILAESETGSLRKRRSLKPSISDTEVVKATKRPSSLRKRKGTVSNESSKESLLEESKKEVRIRETVQEIFFEDNSDQLSTLIPEIQLVKARIITAEEVATARCFEATDLRKIQIYSPAEVVYIRQDEDSLIDKGETSRKSSSQLQLPLLGKSISENTLTTEDGVDDNKVSERNIKLEILLDLSKVSEIVDDTIVTDKDKDNKDKKILSRTGSEGSKRSFIGAKGKFFDECAVKVSALSLPSEPEPELTALPEDVLVIRKDDSKLEGNISKDFDEKESSGTSHNVTSKIFFFVSSLEERADREEKRKQQEQQRRQQQQEQRSKKSLTEEDVIKEKKEELGGEVVDYEKILRQQVERPLLGEDEEVLTGREEDNLISKEHSLEYQCQTLESQLESLTLAQPTTVVPVVPRNFFKSVPESWKREVNEESFEDIQRSFKETQYSPREKREVETQTVQETKSTQCSPDQSLSSTAEIFETAGIHVALRFYQSPKREVQTQTQGESKSIQCSLDDLIYRELSFDPRLLVGKTLDDLVRSERIQIQESKSVQCIPEDISSEPKSKSIVDNKKQEDSLFASRKEVEVQTYQESKAVQCTDEELLPYEPDPTLDRSSNRSASLTATRNTESSTSSPRKLATVVFVEGKTIMTVTQRDHDGNVAWSNHWGPERLVEIYREPKTSLGLSIVGGKVDLHNGSSSKSQNISGIFIKNVLPNSPAGRTGELKIGDRIIEVDGVDLRNSTHERAVEVIQAAGNPVCLLVQSLVHLSTENESNSQDGRSKNRLPVSGVAPGTPTTSFRQKPSPISPVRSITPEVIQGGVEDSDKTPSRDFKRQSIRSTDGAGPSARRSSMKKSVRKKAPSPPSNPGILREVSEEREDHGPPMQKPPAKKYSSEESSEEEDIRELEGNVYTKGGMEISRKSAGNVKRSKAEIDADPEEEDEFGYTNMKIQKKYHNLGHKVLMVKVEKERGSLGISLAGHKDRNRMAVFICGINPNGSAHKVGGLAVGDEILEVNGMVLKGRCHLNASALIKCMAGSFFKIIVLRKTQGSDDIAVKPLVQFPPILDESEQFNAYKGVRVVPVKKGQYGLGIMIIEGKHAEVGQGIFVSDIQEGSAAEQAGLQVGDLILAVNMDCLLGSTYDEATSLLKKAEGVVKLTVCNPNQSKIGQDGKEIKPPEAEVKPAEKKEPEKPKEPEPPQDPKDCKIQVGKDTTIEFQKEKDKGIGFTITGGSDTPMSGVFILEVFPDGAAGKDGRLQAGDQILDICQESFKAIEHERAHAAVLKVTGTIIMVVHRSDKSPEEVEVELQKKSGKGAGLCLTGFKSGKGAYVSDLLPGGSALESGKICKGDRVVAICGQDVREAPVEDIAVHIKVSNPVQLKLARYKSAKQ</sequence>
<feature type="compositionally biased region" description="Basic residues" evidence="1">
    <location>
        <begin position="495"/>
        <end position="507"/>
    </location>
</feature>
<dbReference type="PANTHER" id="PTHR19964">
    <property type="entry name" value="MULTIPLE PDZ DOMAIN PROTEIN"/>
    <property type="match status" value="1"/>
</dbReference>
<dbReference type="Gene3D" id="2.30.42.10">
    <property type="match status" value="5"/>
</dbReference>
<dbReference type="SMART" id="SM00228">
    <property type="entry name" value="PDZ"/>
    <property type="match status" value="5"/>
</dbReference>
<evidence type="ECO:0000313" key="3">
    <source>
        <dbReference type="EMBL" id="KAL2719116.1"/>
    </source>
</evidence>
<feature type="compositionally biased region" description="Basic and acidic residues" evidence="1">
    <location>
        <begin position="785"/>
        <end position="794"/>
    </location>
</feature>